<name>A0ACB5RZ21_9PEZI</name>
<keyword evidence="2" id="KW-1185">Reference proteome</keyword>
<evidence type="ECO:0000313" key="2">
    <source>
        <dbReference type="Proteomes" id="UP001165186"/>
    </source>
</evidence>
<comment type="caution">
    <text evidence="1">The sequence shown here is derived from an EMBL/GenBank/DDBJ whole genome shotgun (WGS) entry which is preliminary data.</text>
</comment>
<proteinExistence type="predicted"/>
<sequence>MRFNVSDVLLGLVALSSLPASSGRAIPNSSPGAVELYNYDSNYYVPRAIVRVGGGGKSGGGKSETTTTGGSGDKTTTGGDRSSDGQTTRIGAGDSGDSSSGSNSNVHIGDPDIYCRGTGCGSSGETSSSSTLTSAEKKVLGDRGTKGINLVANPSKGSVDYSQRMGNYKFKEEEFQESIDETIPAMGLDKSYGFSTTEDGWKTWEVKSTNNNLEPIVEMSFGRSKAADGKEYLAFVAHQRYSERDGNRFQLTKTGDNVKNGDKNVEQPDKDTKAIPVSQLTYEAAAKSGQLTPAEKIFLISENVANPEAKKAIVDAHTALGVKDGDSHVWKMDATGVEGTHAKILAGTDNNYSYENTAGRNPDFFGKYTLVSIETYNNPPMMKMELDLKK</sequence>
<dbReference type="Proteomes" id="UP001165186">
    <property type="component" value="Unassembled WGS sequence"/>
</dbReference>
<dbReference type="EMBL" id="BSXG01000023">
    <property type="protein sequence ID" value="GME25818.1"/>
    <property type="molecule type" value="Genomic_DNA"/>
</dbReference>
<evidence type="ECO:0000313" key="1">
    <source>
        <dbReference type="EMBL" id="GME25818.1"/>
    </source>
</evidence>
<gene>
    <name evidence="1" type="primary">g2693</name>
    <name evidence="1" type="ORF">NpPPO83_00002693</name>
</gene>
<reference evidence="1" key="1">
    <citation type="submission" date="2024-09" db="EMBL/GenBank/DDBJ databases">
        <title>Draft Genome Sequences of Neofusicoccum parvum.</title>
        <authorList>
            <person name="Ashida A."/>
            <person name="Camagna M."/>
            <person name="Tanaka A."/>
            <person name="Takemoto D."/>
        </authorList>
    </citation>
    <scope>NUCLEOTIDE SEQUENCE</scope>
    <source>
        <strain evidence="1">PPO83</strain>
    </source>
</reference>
<accession>A0ACB5RZ21</accession>
<organism evidence="1 2">
    <name type="scientific">Neofusicoccum parvum</name>
    <dbReference type="NCBI Taxonomy" id="310453"/>
    <lineage>
        <taxon>Eukaryota</taxon>
        <taxon>Fungi</taxon>
        <taxon>Dikarya</taxon>
        <taxon>Ascomycota</taxon>
        <taxon>Pezizomycotina</taxon>
        <taxon>Dothideomycetes</taxon>
        <taxon>Dothideomycetes incertae sedis</taxon>
        <taxon>Botryosphaeriales</taxon>
        <taxon>Botryosphaeriaceae</taxon>
        <taxon>Neofusicoccum</taxon>
    </lineage>
</organism>
<protein>
    <submittedName>
        <fullName evidence="1">Uncharacterized protein BP5553_05985</fullName>
    </submittedName>
</protein>